<sequence length="178" mass="20323">MSASDLRQENLHRAHEPSPEARILCYPQRLVLRPLTVTHFRRRGLPSLHLRRRLPWLRRRPHPREKSSPFANRTSWLECMRTQSTVSIPPAHPEFLGLDSGLGPWAGHSLQELNQASQDVIIGVLDTGVWPESKSFIDADMPDVPARWRGECEAAHDFDPKIHCNKKLIGARFFSSIG</sequence>
<dbReference type="InterPro" id="IPR036852">
    <property type="entry name" value="Peptidase_S8/S53_dom_sf"/>
</dbReference>
<dbReference type="GO" id="GO:0004252">
    <property type="term" value="F:serine-type endopeptidase activity"/>
    <property type="evidence" value="ECO:0007669"/>
    <property type="project" value="InterPro"/>
</dbReference>
<dbReference type="GO" id="GO:0006508">
    <property type="term" value="P:proteolysis"/>
    <property type="evidence" value="ECO:0007669"/>
    <property type="project" value="UniProtKB-KW"/>
</dbReference>
<proteinExistence type="inferred from homology"/>
<name>A0AAW2VCG5_9LAMI</name>
<evidence type="ECO:0000256" key="2">
    <source>
        <dbReference type="ARBA" id="ARBA00022729"/>
    </source>
</evidence>
<dbReference type="PANTHER" id="PTHR10795">
    <property type="entry name" value="PROPROTEIN CONVERTASE SUBTILISIN/KEXIN"/>
    <property type="match status" value="1"/>
</dbReference>
<evidence type="ECO:0000313" key="3">
    <source>
        <dbReference type="EMBL" id="KAL0426783.1"/>
    </source>
</evidence>
<reference evidence="3" key="2">
    <citation type="journal article" date="2024" name="Plant">
        <title>Genomic evolution and insights into agronomic trait innovations of Sesamum species.</title>
        <authorList>
            <person name="Miao H."/>
            <person name="Wang L."/>
            <person name="Qu L."/>
            <person name="Liu H."/>
            <person name="Sun Y."/>
            <person name="Le M."/>
            <person name="Wang Q."/>
            <person name="Wei S."/>
            <person name="Zheng Y."/>
            <person name="Lin W."/>
            <person name="Duan Y."/>
            <person name="Cao H."/>
            <person name="Xiong S."/>
            <person name="Wang X."/>
            <person name="Wei L."/>
            <person name="Li C."/>
            <person name="Ma Q."/>
            <person name="Ju M."/>
            <person name="Zhao R."/>
            <person name="Li G."/>
            <person name="Mu C."/>
            <person name="Tian Q."/>
            <person name="Mei H."/>
            <person name="Zhang T."/>
            <person name="Gao T."/>
            <person name="Zhang H."/>
        </authorList>
    </citation>
    <scope>NUCLEOTIDE SEQUENCE</scope>
    <source>
        <strain evidence="3">KEN1</strain>
    </source>
</reference>
<gene>
    <name evidence="3" type="ORF">Slati_2853100</name>
</gene>
<keyword evidence="2" id="KW-0732">Signal</keyword>
<dbReference type="SUPFAM" id="SSF52743">
    <property type="entry name" value="Subtilisin-like"/>
    <property type="match status" value="1"/>
</dbReference>
<protein>
    <submittedName>
        <fullName evidence="3">Subtilisin-like protease SBT1.8</fullName>
    </submittedName>
</protein>
<dbReference type="AlphaFoldDB" id="A0AAW2VCG5"/>
<reference evidence="3" key="1">
    <citation type="submission" date="2020-06" db="EMBL/GenBank/DDBJ databases">
        <authorList>
            <person name="Li T."/>
            <person name="Hu X."/>
            <person name="Zhang T."/>
            <person name="Song X."/>
            <person name="Zhang H."/>
            <person name="Dai N."/>
            <person name="Sheng W."/>
            <person name="Hou X."/>
            <person name="Wei L."/>
        </authorList>
    </citation>
    <scope>NUCLEOTIDE SEQUENCE</scope>
    <source>
        <strain evidence="3">KEN1</strain>
        <tissue evidence="3">Leaf</tissue>
    </source>
</reference>
<evidence type="ECO:0000256" key="1">
    <source>
        <dbReference type="ARBA" id="ARBA00011073"/>
    </source>
</evidence>
<dbReference type="Gene3D" id="3.40.50.200">
    <property type="entry name" value="Peptidase S8/S53 domain"/>
    <property type="match status" value="1"/>
</dbReference>
<keyword evidence="3" id="KW-0645">Protease</keyword>
<comment type="caution">
    <text evidence="3">The sequence shown here is derived from an EMBL/GenBank/DDBJ whole genome shotgun (WGS) entry which is preliminary data.</text>
</comment>
<organism evidence="3">
    <name type="scientific">Sesamum latifolium</name>
    <dbReference type="NCBI Taxonomy" id="2727402"/>
    <lineage>
        <taxon>Eukaryota</taxon>
        <taxon>Viridiplantae</taxon>
        <taxon>Streptophyta</taxon>
        <taxon>Embryophyta</taxon>
        <taxon>Tracheophyta</taxon>
        <taxon>Spermatophyta</taxon>
        <taxon>Magnoliopsida</taxon>
        <taxon>eudicotyledons</taxon>
        <taxon>Gunneridae</taxon>
        <taxon>Pentapetalae</taxon>
        <taxon>asterids</taxon>
        <taxon>lamiids</taxon>
        <taxon>Lamiales</taxon>
        <taxon>Pedaliaceae</taxon>
        <taxon>Sesamum</taxon>
    </lineage>
</organism>
<keyword evidence="3" id="KW-0378">Hydrolase</keyword>
<accession>A0AAW2VCG5</accession>
<dbReference type="EMBL" id="JACGWN010000010">
    <property type="protein sequence ID" value="KAL0426783.1"/>
    <property type="molecule type" value="Genomic_DNA"/>
</dbReference>
<comment type="similarity">
    <text evidence="1">Belongs to the peptidase S8 family.</text>
</comment>
<dbReference type="InterPro" id="IPR045051">
    <property type="entry name" value="SBT"/>
</dbReference>